<dbReference type="AlphaFoldDB" id="A0A7W6D2P4"/>
<reference evidence="1 2" key="1">
    <citation type="submission" date="2020-08" db="EMBL/GenBank/DDBJ databases">
        <title>Genomic Encyclopedia of Type Strains, Phase IV (KMG-IV): sequencing the most valuable type-strain genomes for metagenomic binning, comparative biology and taxonomic classification.</title>
        <authorList>
            <person name="Goeker M."/>
        </authorList>
    </citation>
    <scope>NUCLEOTIDE SEQUENCE [LARGE SCALE GENOMIC DNA]</scope>
    <source>
        <strain evidence="1 2">DSM 100211</strain>
    </source>
</reference>
<organism evidence="1 2">
    <name type="scientific">Mycoplana azooxidifex</name>
    <dbReference type="NCBI Taxonomy" id="1636188"/>
    <lineage>
        <taxon>Bacteria</taxon>
        <taxon>Pseudomonadati</taxon>
        <taxon>Pseudomonadota</taxon>
        <taxon>Alphaproteobacteria</taxon>
        <taxon>Hyphomicrobiales</taxon>
        <taxon>Rhizobiaceae</taxon>
        <taxon>Mycoplana</taxon>
    </lineage>
</organism>
<keyword evidence="2" id="KW-1185">Reference proteome</keyword>
<dbReference type="EMBL" id="JACIEE010000002">
    <property type="protein sequence ID" value="MBB3975655.1"/>
    <property type="molecule type" value="Genomic_DNA"/>
</dbReference>
<evidence type="ECO:0000313" key="1">
    <source>
        <dbReference type="EMBL" id="MBB3975655.1"/>
    </source>
</evidence>
<protein>
    <submittedName>
        <fullName evidence="1">Uncharacterized protein</fullName>
    </submittedName>
</protein>
<dbReference type="Proteomes" id="UP000574761">
    <property type="component" value="Unassembled WGS sequence"/>
</dbReference>
<dbReference type="RefSeq" id="WP_183799551.1">
    <property type="nucleotide sequence ID" value="NZ_JACIEE010000002.1"/>
</dbReference>
<gene>
    <name evidence="1" type="ORF">GGQ64_000842</name>
</gene>
<accession>A0A7W6D2P4</accession>
<name>A0A7W6D2P4_9HYPH</name>
<proteinExistence type="predicted"/>
<evidence type="ECO:0000313" key="2">
    <source>
        <dbReference type="Proteomes" id="UP000574761"/>
    </source>
</evidence>
<comment type="caution">
    <text evidence="1">The sequence shown here is derived from an EMBL/GenBank/DDBJ whole genome shotgun (WGS) entry which is preliminary data.</text>
</comment>
<sequence length="47" mass="4990">MADQASFSRFLMKELCQAILIRIAILSRASSQGNKIVLPTAAIGAIA</sequence>